<name>A0A2A2K2E9_9BILA</name>
<dbReference type="PROSITE" id="PS50893">
    <property type="entry name" value="ABC_TRANSPORTER_2"/>
    <property type="match status" value="1"/>
</dbReference>
<dbReference type="SMART" id="SM00389">
    <property type="entry name" value="HOX"/>
    <property type="match status" value="1"/>
</dbReference>
<dbReference type="Pfam" id="PF00005">
    <property type="entry name" value="ABC_tran"/>
    <property type="match status" value="2"/>
</dbReference>
<dbReference type="SUPFAM" id="SSF52540">
    <property type="entry name" value="P-loop containing nucleoside triphosphate hydrolases"/>
    <property type="match status" value="2"/>
</dbReference>
<dbReference type="InterPro" id="IPR003439">
    <property type="entry name" value="ABC_transporter-like_ATP-bd"/>
</dbReference>
<sequence length="599" mass="67727">MAQRRPAAPKFSSEQKDQLLAFFDVRVYPTRDDIQLLSKQIGLTDKQIRQWCRDRRKKMGIARPSTKPKKNPDLEMQKMFPKEQEWKATLYGLPTTYYNFNVFLNSDICQYSGQDAPPIKLMSDSELEDTVQDLTVKDTKAKTRKDKKKDKKREKYEQQVLAMGGKVEGRDDQTHSRNQEEVAGIGSGAELGGQFSVSQAAKSSGQTQQMENSMDIKVENFDIAAQGKMLFNKANLTIVAGRRYGLVGPNGMGKTTLLKHIAARKLAIPTHIDLLYCEQEIAVDSTPAIDAVVNSDKVRLGLLKEEEELTQKLEDGDTSITERLKEVSDELRDIGADKAEPKARRILAGLGFTAEMQQKPVEAFSGGWRMRVSLARALFLEPTLLMLDEPTNHLDLNAVIWLDNYLQNWKKTLLIVSHDQGFLDSVCTDIVQLFNKQLYYYKGNYSMYKKMWDQKMKEHVKKYEQQQKQLTALKKGGKSAKQAEEELKKNMVNKANKAGGKGKKQEQSSSMGDENDEPPPELLQRIKEYMVKFLFPETTKINPPILGLHNVTFGYGNQVLFNDLDFGVDMDSRIAIVGPNGVGKSTLLKLLVGKIEPVI</sequence>
<reference evidence="11 12" key="1">
    <citation type="journal article" date="2017" name="Curr. Biol.">
        <title>Genome architecture and evolution of a unichromosomal asexual nematode.</title>
        <authorList>
            <person name="Fradin H."/>
            <person name="Zegar C."/>
            <person name="Gutwein M."/>
            <person name="Lucas J."/>
            <person name="Kovtun M."/>
            <person name="Corcoran D."/>
            <person name="Baugh L.R."/>
            <person name="Kiontke K."/>
            <person name="Gunsalus K."/>
            <person name="Fitch D.H."/>
            <person name="Piano F."/>
        </authorList>
    </citation>
    <scope>NUCLEOTIDE SEQUENCE [LARGE SCALE GENOMIC DNA]</scope>
    <source>
        <strain evidence="11">PF1309</strain>
    </source>
</reference>
<evidence type="ECO:0000256" key="5">
    <source>
        <dbReference type="PROSITE-ProRule" id="PRU00108"/>
    </source>
</evidence>
<keyword evidence="5 6" id="KW-0539">Nucleus</keyword>
<dbReference type="CDD" id="cd03221">
    <property type="entry name" value="ABCF_EF-3"/>
    <property type="match status" value="1"/>
</dbReference>
<proteinExistence type="predicted"/>
<feature type="region of interest" description="Disordered" evidence="8">
    <location>
        <begin position="491"/>
        <end position="520"/>
    </location>
</feature>
<evidence type="ECO:0000256" key="3">
    <source>
        <dbReference type="ARBA" id="ARBA00022741"/>
    </source>
</evidence>
<evidence type="ECO:0000259" key="10">
    <source>
        <dbReference type="PROSITE" id="PS50893"/>
    </source>
</evidence>
<protein>
    <recommendedName>
        <fullName evidence="13">Homeobox domain-containing protein</fullName>
    </recommendedName>
</protein>
<dbReference type="InterPro" id="IPR009057">
    <property type="entry name" value="Homeodomain-like_sf"/>
</dbReference>
<evidence type="ECO:0000256" key="1">
    <source>
        <dbReference type="ARBA" id="ARBA00004123"/>
    </source>
</evidence>
<dbReference type="CDD" id="cd00086">
    <property type="entry name" value="homeodomain"/>
    <property type="match status" value="1"/>
</dbReference>
<dbReference type="PANTHER" id="PTHR19211">
    <property type="entry name" value="ATP-BINDING TRANSPORT PROTEIN-RELATED"/>
    <property type="match status" value="1"/>
</dbReference>
<dbReference type="AlphaFoldDB" id="A0A2A2K2E9"/>
<dbReference type="InterPro" id="IPR003593">
    <property type="entry name" value="AAA+_ATPase"/>
</dbReference>
<keyword evidence="2" id="KW-0677">Repeat</keyword>
<feature type="domain" description="Homeobox" evidence="9">
    <location>
        <begin position="2"/>
        <end position="62"/>
    </location>
</feature>
<keyword evidence="4" id="KW-0067">ATP-binding</keyword>
<dbReference type="PROSITE" id="PS00211">
    <property type="entry name" value="ABC_TRANSPORTER_1"/>
    <property type="match status" value="1"/>
</dbReference>
<dbReference type="InterPro" id="IPR050611">
    <property type="entry name" value="ABCF"/>
</dbReference>
<dbReference type="Gene3D" id="3.40.50.300">
    <property type="entry name" value="P-loop containing nucleotide triphosphate hydrolases"/>
    <property type="match status" value="2"/>
</dbReference>
<gene>
    <name evidence="11" type="ORF">WR25_23357</name>
</gene>
<dbReference type="GO" id="GO:0003677">
    <property type="term" value="F:DNA binding"/>
    <property type="evidence" value="ECO:0007669"/>
    <property type="project" value="UniProtKB-UniRule"/>
</dbReference>
<feature type="domain" description="ABC transporter" evidence="10">
    <location>
        <begin position="216"/>
        <end position="460"/>
    </location>
</feature>
<evidence type="ECO:0000313" key="11">
    <source>
        <dbReference type="EMBL" id="PAV67989.1"/>
    </source>
</evidence>
<comment type="subcellular location">
    <subcellularLocation>
        <location evidence="1 5 6">Nucleus</location>
    </subcellularLocation>
</comment>
<keyword evidence="5 6" id="KW-0238">DNA-binding</keyword>
<dbReference type="Pfam" id="PF00046">
    <property type="entry name" value="Homeodomain"/>
    <property type="match status" value="1"/>
</dbReference>
<dbReference type="Gene3D" id="1.10.10.60">
    <property type="entry name" value="Homeodomain-like"/>
    <property type="match status" value="1"/>
</dbReference>
<evidence type="ECO:0000256" key="8">
    <source>
        <dbReference type="SAM" id="MobiDB-lite"/>
    </source>
</evidence>
<dbReference type="PROSITE" id="PS50071">
    <property type="entry name" value="HOMEOBOX_2"/>
    <property type="match status" value="1"/>
</dbReference>
<evidence type="ECO:0000256" key="2">
    <source>
        <dbReference type="ARBA" id="ARBA00022737"/>
    </source>
</evidence>
<dbReference type="GO" id="GO:0005524">
    <property type="term" value="F:ATP binding"/>
    <property type="evidence" value="ECO:0007669"/>
    <property type="project" value="UniProtKB-KW"/>
</dbReference>
<evidence type="ECO:0000256" key="7">
    <source>
        <dbReference type="SAM" id="Coils"/>
    </source>
</evidence>
<dbReference type="InterPro" id="IPR001356">
    <property type="entry name" value="HD"/>
</dbReference>
<dbReference type="GO" id="GO:0005634">
    <property type="term" value="C:nucleus"/>
    <property type="evidence" value="ECO:0007669"/>
    <property type="project" value="UniProtKB-SubCell"/>
</dbReference>
<dbReference type="GO" id="GO:0016887">
    <property type="term" value="F:ATP hydrolysis activity"/>
    <property type="evidence" value="ECO:0007669"/>
    <property type="project" value="InterPro"/>
</dbReference>
<accession>A0A2A2K2E9</accession>
<evidence type="ECO:0008006" key="13">
    <source>
        <dbReference type="Google" id="ProtNLM"/>
    </source>
</evidence>
<comment type="caution">
    <text evidence="11">The sequence shown here is derived from an EMBL/GenBank/DDBJ whole genome shotgun (WGS) entry which is preliminary data.</text>
</comment>
<dbReference type="FunFam" id="3.40.50.300:FF:000011">
    <property type="entry name" value="Putative ABC transporter ATP-binding component"/>
    <property type="match status" value="1"/>
</dbReference>
<evidence type="ECO:0000259" key="9">
    <source>
        <dbReference type="PROSITE" id="PS50071"/>
    </source>
</evidence>
<feature type="DNA-binding region" description="Homeobox" evidence="5">
    <location>
        <begin position="4"/>
        <end position="63"/>
    </location>
</feature>
<keyword evidence="3" id="KW-0547">Nucleotide-binding</keyword>
<dbReference type="EMBL" id="LIAE01009853">
    <property type="protein sequence ID" value="PAV67989.1"/>
    <property type="molecule type" value="Genomic_DNA"/>
</dbReference>
<evidence type="ECO:0000256" key="6">
    <source>
        <dbReference type="RuleBase" id="RU000682"/>
    </source>
</evidence>
<dbReference type="SUPFAM" id="SSF46689">
    <property type="entry name" value="Homeodomain-like"/>
    <property type="match status" value="1"/>
</dbReference>
<dbReference type="STRING" id="2018661.A0A2A2K2E9"/>
<evidence type="ECO:0000256" key="4">
    <source>
        <dbReference type="ARBA" id="ARBA00022840"/>
    </source>
</evidence>
<keyword evidence="5 6" id="KW-0371">Homeobox</keyword>
<dbReference type="InterPro" id="IPR027417">
    <property type="entry name" value="P-loop_NTPase"/>
</dbReference>
<dbReference type="InterPro" id="IPR017871">
    <property type="entry name" value="ABC_transporter-like_CS"/>
</dbReference>
<evidence type="ECO:0000313" key="12">
    <source>
        <dbReference type="Proteomes" id="UP000218231"/>
    </source>
</evidence>
<keyword evidence="7" id="KW-0175">Coiled coil</keyword>
<keyword evidence="12" id="KW-1185">Reference proteome</keyword>
<organism evidence="11 12">
    <name type="scientific">Diploscapter pachys</name>
    <dbReference type="NCBI Taxonomy" id="2018661"/>
    <lineage>
        <taxon>Eukaryota</taxon>
        <taxon>Metazoa</taxon>
        <taxon>Ecdysozoa</taxon>
        <taxon>Nematoda</taxon>
        <taxon>Chromadorea</taxon>
        <taxon>Rhabditida</taxon>
        <taxon>Rhabditina</taxon>
        <taxon>Rhabditomorpha</taxon>
        <taxon>Rhabditoidea</taxon>
        <taxon>Rhabditidae</taxon>
        <taxon>Diploscapter</taxon>
    </lineage>
</organism>
<dbReference type="OrthoDB" id="2110130at2759"/>
<dbReference type="Proteomes" id="UP000218231">
    <property type="component" value="Unassembled WGS sequence"/>
</dbReference>
<feature type="coiled-coil region" evidence="7">
    <location>
        <begin position="449"/>
        <end position="476"/>
    </location>
</feature>
<dbReference type="PANTHER" id="PTHR19211:SF14">
    <property type="entry name" value="ATP-BINDING CASSETTE SUB-FAMILY F MEMBER 1"/>
    <property type="match status" value="1"/>
</dbReference>
<dbReference type="SMART" id="SM00382">
    <property type="entry name" value="AAA"/>
    <property type="match status" value="1"/>
</dbReference>